<accession>A0A6P2BX41</accession>
<dbReference type="EMBL" id="RPFW01000004">
    <property type="protein sequence ID" value="TVZ03634.1"/>
    <property type="molecule type" value="Genomic_DNA"/>
</dbReference>
<evidence type="ECO:0000313" key="2">
    <source>
        <dbReference type="Proteomes" id="UP000460272"/>
    </source>
</evidence>
<keyword evidence="2" id="KW-1185">Reference proteome</keyword>
<dbReference type="SUPFAM" id="SSF159888">
    <property type="entry name" value="YdhG-like"/>
    <property type="match status" value="1"/>
</dbReference>
<proteinExistence type="predicted"/>
<sequence>MDVTEQVEAYLARQPEPKQADLRRLHAHILAEFPGCRLWFTDGKDADGKVVANPNIGYGAYTITYADGSSREFYRIGLSANTTGISVYVLGLDDKTYLARTYGGSIGKASVTGYCIKFRHLAVINVDVLQAAIQYGMSVHQVGWAGADAPAGQPARLLPSP</sequence>
<name>A0A6P2BX41_9ACTN</name>
<protein>
    <submittedName>
        <fullName evidence="1">DUF1801 domain-containing protein</fullName>
    </submittedName>
</protein>
<comment type="caution">
    <text evidence="1">The sequence shown here is derived from an EMBL/GenBank/DDBJ whole genome shotgun (WGS) entry which is preliminary data.</text>
</comment>
<dbReference type="AlphaFoldDB" id="A0A6P2BX41"/>
<gene>
    <name evidence="1" type="ORF">EAS64_20780</name>
</gene>
<organism evidence="1 2">
    <name type="scientific">Trebonia kvetii</name>
    <dbReference type="NCBI Taxonomy" id="2480626"/>
    <lineage>
        <taxon>Bacteria</taxon>
        <taxon>Bacillati</taxon>
        <taxon>Actinomycetota</taxon>
        <taxon>Actinomycetes</taxon>
        <taxon>Streptosporangiales</taxon>
        <taxon>Treboniaceae</taxon>
        <taxon>Trebonia</taxon>
    </lineage>
</organism>
<reference evidence="1 2" key="1">
    <citation type="submission" date="2018-11" db="EMBL/GenBank/DDBJ databases">
        <title>Trebonia kvetii gen.nov., sp.nov., a novel acidophilic actinobacterium, and proposal of the new actinobacterial family Treboniaceae fam. nov.</title>
        <authorList>
            <person name="Rapoport D."/>
            <person name="Sagova-Mareckova M."/>
            <person name="Sedlacek I."/>
            <person name="Provaznik J."/>
            <person name="Kralova S."/>
            <person name="Pavlinic D."/>
            <person name="Benes V."/>
            <person name="Kopecky J."/>
        </authorList>
    </citation>
    <scope>NUCLEOTIDE SEQUENCE [LARGE SCALE GENOMIC DNA]</scope>
    <source>
        <strain evidence="1 2">15Tr583</strain>
    </source>
</reference>
<dbReference type="OrthoDB" id="5951444at2"/>
<evidence type="ECO:0000313" key="1">
    <source>
        <dbReference type="EMBL" id="TVZ03634.1"/>
    </source>
</evidence>
<dbReference type="Proteomes" id="UP000460272">
    <property type="component" value="Unassembled WGS sequence"/>
</dbReference>